<dbReference type="SUPFAM" id="SSF90123">
    <property type="entry name" value="ABC transporter transmembrane region"/>
    <property type="match status" value="1"/>
</dbReference>
<feature type="transmembrane region" description="Helical" evidence="8">
    <location>
        <begin position="48"/>
        <end position="71"/>
    </location>
</feature>
<dbReference type="SUPFAM" id="SSF52540">
    <property type="entry name" value="P-loop containing nucleoside triphosphate hydrolases"/>
    <property type="match status" value="1"/>
</dbReference>
<dbReference type="InterPro" id="IPR039421">
    <property type="entry name" value="Type_1_exporter"/>
</dbReference>
<keyword evidence="2 8" id="KW-0812">Transmembrane</keyword>
<protein>
    <submittedName>
        <fullName evidence="11">ABC transporter transmembrane domain-containing protein</fullName>
    </submittedName>
</protein>
<evidence type="ECO:0000256" key="6">
    <source>
        <dbReference type="ARBA" id="ARBA00023136"/>
    </source>
</evidence>
<evidence type="ECO:0000256" key="4">
    <source>
        <dbReference type="ARBA" id="ARBA00022840"/>
    </source>
</evidence>
<evidence type="ECO:0000256" key="5">
    <source>
        <dbReference type="ARBA" id="ARBA00022989"/>
    </source>
</evidence>
<dbReference type="RefSeq" id="WP_382167983.1">
    <property type="nucleotide sequence ID" value="NZ_JBHTBR010000005.1"/>
</dbReference>
<dbReference type="Gene3D" id="3.40.50.300">
    <property type="entry name" value="P-loop containing nucleotide triphosphate hydrolases"/>
    <property type="match status" value="1"/>
</dbReference>
<keyword evidence="6 8" id="KW-0472">Membrane</keyword>
<dbReference type="InterPro" id="IPR011527">
    <property type="entry name" value="ABC1_TM_dom"/>
</dbReference>
<evidence type="ECO:0000256" key="3">
    <source>
        <dbReference type="ARBA" id="ARBA00022741"/>
    </source>
</evidence>
<evidence type="ECO:0000256" key="1">
    <source>
        <dbReference type="ARBA" id="ARBA00004651"/>
    </source>
</evidence>
<dbReference type="InterPro" id="IPR017871">
    <property type="entry name" value="ABC_transporter-like_CS"/>
</dbReference>
<dbReference type="InterPro" id="IPR036640">
    <property type="entry name" value="ABC1_TM_sf"/>
</dbReference>
<gene>
    <name evidence="11" type="ORF">ACFQS8_12810</name>
</gene>
<dbReference type="SMART" id="SM00382">
    <property type="entry name" value="AAA"/>
    <property type="match status" value="1"/>
</dbReference>
<dbReference type="InterPro" id="IPR003593">
    <property type="entry name" value="AAA+_ATPase"/>
</dbReference>
<name>A0ABW2ING1_9PROT</name>
<feature type="transmembrane region" description="Helical" evidence="8">
    <location>
        <begin position="91"/>
        <end position="111"/>
    </location>
</feature>
<dbReference type="Gene3D" id="1.20.1560.10">
    <property type="entry name" value="ABC transporter type 1, transmembrane domain"/>
    <property type="match status" value="1"/>
</dbReference>
<feature type="domain" description="ABC transmembrane type-1" evidence="10">
    <location>
        <begin position="53"/>
        <end position="333"/>
    </location>
</feature>
<evidence type="ECO:0000259" key="10">
    <source>
        <dbReference type="PROSITE" id="PS50929"/>
    </source>
</evidence>
<keyword evidence="4" id="KW-0067">ATP-binding</keyword>
<accession>A0ABW2ING1</accession>
<evidence type="ECO:0000256" key="7">
    <source>
        <dbReference type="SAM" id="MobiDB-lite"/>
    </source>
</evidence>
<dbReference type="Pfam" id="PF00005">
    <property type="entry name" value="ABC_tran"/>
    <property type="match status" value="1"/>
</dbReference>
<dbReference type="Pfam" id="PF00664">
    <property type="entry name" value="ABC_membrane"/>
    <property type="match status" value="1"/>
</dbReference>
<feature type="domain" description="ABC transporter" evidence="9">
    <location>
        <begin position="368"/>
        <end position="603"/>
    </location>
</feature>
<keyword evidence="5 8" id="KW-1133">Transmembrane helix</keyword>
<keyword evidence="3" id="KW-0547">Nucleotide-binding</keyword>
<feature type="transmembrane region" description="Helical" evidence="8">
    <location>
        <begin position="168"/>
        <end position="186"/>
    </location>
</feature>
<feature type="region of interest" description="Disordered" evidence="7">
    <location>
        <begin position="1"/>
        <end position="29"/>
    </location>
</feature>
<dbReference type="CDD" id="cd18575">
    <property type="entry name" value="ABC_6TM_bac_exporter_ABCB8_10_like"/>
    <property type="match status" value="1"/>
</dbReference>
<comment type="caution">
    <text evidence="11">The sequence shown here is derived from an EMBL/GenBank/DDBJ whole genome shotgun (WGS) entry which is preliminary data.</text>
</comment>
<keyword evidence="12" id="KW-1185">Reference proteome</keyword>
<dbReference type="PROSITE" id="PS50893">
    <property type="entry name" value="ABC_TRANSPORTER_2"/>
    <property type="match status" value="1"/>
</dbReference>
<dbReference type="PANTHER" id="PTHR43394:SF1">
    <property type="entry name" value="ATP-BINDING CASSETTE SUB-FAMILY B MEMBER 10, MITOCHONDRIAL"/>
    <property type="match status" value="1"/>
</dbReference>
<reference evidence="12" key="1">
    <citation type="journal article" date="2019" name="Int. J. Syst. Evol. Microbiol.">
        <title>The Global Catalogue of Microorganisms (GCM) 10K type strain sequencing project: providing services to taxonomists for standard genome sequencing and annotation.</title>
        <authorList>
            <consortium name="The Broad Institute Genomics Platform"/>
            <consortium name="The Broad Institute Genome Sequencing Center for Infectious Disease"/>
            <person name="Wu L."/>
            <person name="Ma J."/>
        </authorList>
    </citation>
    <scope>NUCLEOTIDE SEQUENCE [LARGE SCALE GENOMIC DNA]</scope>
    <source>
        <strain evidence="12">CCUG 51308</strain>
    </source>
</reference>
<comment type="subcellular location">
    <subcellularLocation>
        <location evidence="1">Cell membrane</location>
        <topology evidence="1">Multi-pass membrane protein</topology>
    </subcellularLocation>
</comment>
<dbReference type="Proteomes" id="UP001596492">
    <property type="component" value="Unassembled WGS sequence"/>
</dbReference>
<feature type="transmembrane region" description="Helical" evidence="8">
    <location>
        <begin position="313"/>
        <end position="332"/>
    </location>
</feature>
<feature type="transmembrane region" description="Helical" evidence="8">
    <location>
        <begin position="273"/>
        <end position="293"/>
    </location>
</feature>
<evidence type="ECO:0000259" key="9">
    <source>
        <dbReference type="PROSITE" id="PS50893"/>
    </source>
</evidence>
<dbReference type="InterPro" id="IPR003439">
    <property type="entry name" value="ABC_transporter-like_ATP-bd"/>
</dbReference>
<feature type="transmembrane region" description="Helical" evidence="8">
    <location>
        <begin position="192"/>
        <end position="212"/>
    </location>
</feature>
<dbReference type="InterPro" id="IPR027417">
    <property type="entry name" value="P-loop_NTPase"/>
</dbReference>
<evidence type="ECO:0000313" key="12">
    <source>
        <dbReference type="Proteomes" id="UP001596492"/>
    </source>
</evidence>
<dbReference type="PANTHER" id="PTHR43394">
    <property type="entry name" value="ATP-DEPENDENT PERMEASE MDL1, MITOCHONDRIAL"/>
    <property type="match status" value="1"/>
</dbReference>
<dbReference type="PROSITE" id="PS00211">
    <property type="entry name" value="ABC_TRANSPORTER_1"/>
    <property type="match status" value="1"/>
</dbReference>
<organism evidence="11 12">
    <name type="scientific">Hirschia litorea</name>
    <dbReference type="NCBI Taxonomy" id="1199156"/>
    <lineage>
        <taxon>Bacteria</taxon>
        <taxon>Pseudomonadati</taxon>
        <taxon>Pseudomonadota</taxon>
        <taxon>Alphaproteobacteria</taxon>
        <taxon>Hyphomonadales</taxon>
        <taxon>Hyphomonadaceae</taxon>
        <taxon>Hirschia</taxon>
    </lineage>
</organism>
<sequence length="608" mass="65775">MTEHQTQADQDRKAGTRRGGSAGLPDRPKSKKLRPLLQLWPYVAGRGAIFWPALLLLLAGVGITLYLPVVLRDIVDNGLANNDIPAINQGFMTFIGVVIVMTLVTSARFYFMSLLGERAAADLRSDVYKKLINLSSGYYSSLRSGEAVSRLTADVTLIESFLGSSASIFLRNALSLTGALIMMFILNWRLTGVMFVAVPLVMIPMFIIGTRVRKLSSAVQDRIADAAGEASESLEAIELVQAYGQEATRAERFRMACETAFQAARRRIGAQTLMSGSVIFGLFTGIAFMSWLAIQEVLAERMTSGELAQFSMYALSGVSGFGMLADVFNAAMRTSGAIQRCSEILNEEPDIRAPENPRAMPSPVTGAVQFDQVSFSYPTDTNAAALDKFDLKIKSGETVALVGPSGAGKSTVFRMLLRFYDPQSGAILLDGMDARAVTPQDWRAQFGYVPQEAALFSGSAADNLKFASPKATDEEIINALKASEAWRFLETKKGLQAELGGRGKNLSGGERQRVAIARALVRDAPVMLLDEATSALDAENERLVQAALDKASDGRTTLVIAHRLATVRRADRIVVMDKGRVAEEGDHESLVSQGGIYAHLAELQFSGS</sequence>
<evidence type="ECO:0000256" key="2">
    <source>
        <dbReference type="ARBA" id="ARBA00022692"/>
    </source>
</evidence>
<dbReference type="PROSITE" id="PS50929">
    <property type="entry name" value="ABC_TM1F"/>
    <property type="match status" value="1"/>
</dbReference>
<proteinExistence type="predicted"/>
<dbReference type="EMBL" id="JBHTBR010000005">
    <property type="protein sequence ID" value="MFC7292504.1"/>
    <property type="molecule type" value="Genomic_DNA"/>
</dbReference>
<evidence type="ECO:0000256" key="8">
    <source>
        <dbReference type="SAM" id="Phobius"/>
    </source>
</evidence>
<evidence type="ECO:0000313" key="11">
    <source>
        <dbReference type="EMBL" id="MFC7292504.1"/>
    </source>
</evidence>